<evidence type="ECO:0000313" key="2">
    <source>
        <dbReference type="WBParaSite" id="SVE_0858600.1"/>
    </source>
</evidence>
<dbReference type="AlphaFoldDB" id="A0A0K0FI68"/>
<sequence>MIYNKLNIFIPRAIINQKRKRKCLHLLTDFRKKAKEVDESAVHLNFFFRYERMLFDLRYRCVKEYVGKVDHSNKNMLALAIVYLPYKYVSSYSGAIKGDHLKGLPLLFFLLVS</sequence>
<proteinExistence type="predicted"/>
<accession>A0A0K0FI68</accession>
<dbReference type="WBParaSite" id="SVE_0858600.1">
    <property type="protein sequence ID" value="SVE_0858600.1"/>
    <property type="gene ID" value="SVE_0858600"/>
</dbReference>
<evidence type="ECO:0000313" key="1">
    <source>
        <dbReference type="Proteomes" id="UP000035680"/>
    </source>
</evidence>
<reference evidence="2" key="2">
    <citation type="submission" date="2015-08" db="UniProtKB">
        <authorList>
            <consortium name="WormBaseParasite"/>
        </authorList>
    </citation>
    <scope>IDENTIFICATION</scope>
</reference>
<protein>
    <submittedName>
        <fullName evidence="2">Transposase</fullName>
    </submittedName>
</protein>
<dbReference type="Proteomes" id="UP000035680">
    <property type="component" value="Unassembled WGS sequence"/>
</dbReference>
<name>A0A0K0FI68_STRVS</name>
<reference evidence="1" key="1">
    <citation type="submission" date="2014-07" db="EMBL/GenBank/DDBJ databases">
        <authorList>
            <person name="Martin A.A"/>
            <person name="De Silva N."/>
        </authorList>
    </citation>
    <scope>NUCLEOTIDE SEQUENCE</scope>
</reference>
<keyword evidence="1" id="KW-1185">Reference proteome</keyword>
<organism evidence="1 2">
    <name type="scientific">Strongyloides venezuelensis</name>
    <name type="common">Threadworm</name>
    <dbReference type="NCBI Taxonomy" id="75913"/>
    <lineage>
        <taxon>Eukaryota</taxon>
        <taxon>Metazoa</taxon>
        <taxon>Ecdysozoa</taxon>
        <taxon>Nematoda</taxon>
        <taxon>Chromadorea</taxon>
        <taxon>Rhabditida</taxon>
        <taxon>Tylenchina</taxon>
        <taxon>Panagrolaimomorpha</taxon>
        <taxon>Strongyloidoidea</taxon>
        <taxon>Strongyloididae</taxon>
        <taxon>Strongyloides</taxon>
    </lineage>
</organism>